<dbReference type="GO" id="GO:0016491">
    <property type="term" value="F:oxidoreductase activity"/>
    <property type="evidence" value="ECO:0007669"/>
    <property type="project" value="UniProtKB-KW"/>
</dbReference>
<dbReference type="PANTHER" id="PTHR10696:SF56">
    <property type="entry name" value="TAUD_TFDA-LIKE DOMAIN-CONTAINING PROTEIN"/>
    <property type="match status" value="1"/>
</dbReference>
<dbReference type="InterPro" id="IPR042098">
    <property type="entry name" value="TauD-like_sf"/>
</dbReference>
<name>A0A223EC62_9BACI</name>
<dbReference type="InterPro" id="IPR050411">
    <property type="entry name" value="AlphaKG_dependent_hydroxylases"/>
</dbReference>
<dbReference type="Gene3D" id="3.60.130.10">
    <property type="entry name" value="Clavaminate synthase-like"/>
    <property type="match status" value="1"/>
</dbReference>
<gene>
    <name evidence="5" type="ORF">BS1321_01580</name>
</gene>
<dbReference type="SUPFAM" id="SSF51197">
    <property type="entry name" value="Clavaminate synthase-like"/>
    <property type="match status" value="1"/>
</dbReference>
<dbReference type="GeneID" id="56471414"/>
<keyword evidence="2" id="KW-0560">Oxidoreductase</keyword>
<dbReference type="PANTHER" id="PTHR10696">
    <property type="entry name" value="GAMMA-BUTYROBETAINE HYDROXYLASE-RELATED"/>
    <property type="match status" value="1"/>
</dbReference>
<organism evidence="5 6">
    <name type="scientific">Peribacillus simplex NBRC 15720 = DSM 1321</name>
    <dbReference type="NCBI Taxonomy" id="1349754"/>
    <lineage>
        <taxon>Bacteria</taxon>
        <taxon>Bacillati</taxon>
        <taxon>Bacillota</taxon>
        <taxon>Bacilli</taxon>
        <taxon>Bacillales</taxon>
        <taxon>Bacillaceae</taxon>
        <taxon>Peribacillus</taxon>
    </lineage>
</organism>
<dbReference type="GO" id="GO:0017000">
    <property type="term" value="P:antibiotic biosynthetic process"/>
    <property type="evidence" value="ECO:0007669"/>
    <property type="project" value="UniProtKB-KW"/>
</dbReference>
<evidence type="ECO:0000313" key="5">
    <source>
        <dbReference type="EMBL" id="ASS92781.1"/>
    </source>
</evidence>
<dbReference type="EMBL" id="CP017704">
    <property type="protein sequence ID" value="ASS92781.1"/>
    <property type="molecule type" value="Genomic_DNA"/>
</dbReference>
<dbReference type="OrthoDB" id="753054at2"/>
<feature type="domain" description="TauD/TfdA-like" evidence="4">
    <location>
        <begin position="53"/>
        <end position="307"/>
    </location>
</feature>
<dbReference type="InterPro" id="IPR003819">
    <property type="entry name" value="TauD/TfdA-like"/>
</dbReference>
<dbReference type="RefSeq" id="WP_063233396.1">
    <property type="nucleotide sequence ID" value="NZ_BCVO01000009.1"/>
</dbReference>
<accession>A0A223EC62</accession>
<reference evidence="5 6" key="1">
    <citation type="submission" date="2016-10" db="EMBL/GenBank/DDBJ databases">
        <title>The whole genome sequencing and assembly of Bacillus simplex DSM 1321 strain.</title>
        <authorList>
            <person name="Park M.-K."/>
            <person name="Lee Y.-J."/>
            <person name="Yi H."/>
            <person name="Bahn Y.-S."/>
            <person name="Kim J.F."/>
            <person name="Lee D.-W."/>
        </authorList>
    </citation>
    <scope>NUCLEOTIDE SEQUENCE [LARGE SCALE GENOMIC DNA]</scope>
    <source>
        <strain evidence="5 6">DSM 1321</strain>
    </source>
</reference>
<evidence type="ECO:0000256" key="1">
    <source>
        <dbReference type="ARBA" id="ARBA00001954"/>
    </source>
</evidence>
<evidence type="ECO:0000259" key="4">
    <source>
        <dbReference type="Pfam" id="PF02668"/>
    </source>
</evidence>
<evidence type="ECO:0000256" key="3">
    <source>
        <dbReference type="ARBA" id="ARBA00023194"/>
    </source>
</evidence>
<dbReference type="AlphaFoldDB" id="A0A223EC62"/>
<sequence length="351" mass="39827">MPSILKKKIQGPVAWKGIDLEKDDSWIYYLSEKAIANLESALFYVKQKGLKAPDFNKEDFPIPDLSDKIAYFINELENGRGFLLIRGLPIEKYTDEEASIIYWGLGVHLGIPVTQNAKGDLLGHVVDQGLDINDSNVRGYQTNAHLPFHPDGSDVVGLLSLRKAKAGGYSSIVSSIAVYNEILDRYPEYLGVLYLPYFLDRRGEETPGESPVYSSPVFSYYKGKLSCRYNRGYVESAQTKTGRYLSKVETEAYDLIDSLLYDENMHIDMMMEPGDMQFVNNYTVLHSRTVYEDYEEPERKRHLLRLWLTMPNGREIAPDFAMFIDEKTGKAGRGGIPVREKTAGGITDKMR</sequence>
<dbReference type="Pfam" id="PF02668">
    <property type="entry name" value="TauD"/>
    <property type="match status" value="1"/>
</dbReference>
<evidence type="ECO:0000256" key="2">
    <source>
        <dbReference type="ARBA" id="ARBA00023002"/>
    </source>
</evidence>
<protein>
    <recommendedName>
        <fullName evidence="4">TauD/TfdA-like domain-containing protein</fullName>
    </recommendedName>
</protein>
<keyword evidence="3" id="KW-0045">Antibiotic biosynthesis</keyword>
<comment type="cofactor">
    <cofactor evidence="1">
        <name>Fe(2+)</name>
        <dbReference type="ChEBI" id="CHEBI:29033"/>
    </cofactor>
</comment>
<proteinExistence type="predicted"/>
<dbReference type="Proteomes" id="UP000214618">
    <property type="component" value="Chromosome"/>
</dbReference>
<evidence type="ECO:0000313" key="6">
    <source>
        <dbReference type="Proteomes" id="UP000214618"/>
    </source>
</evidence>